<dbReference type="Pfam" id="PF02667">
    <property type="entry name" value="SCFA_trans"/>
    <property type="match status" value="1"/>
</dbReference>
<protein>
    <submittedName>
        <fullName evidence="2">Short-chain fatty acid transporter</fullName>
    </submittedName>
</protein>
<dbReference type="PANTHER" id="PTHR41983">
    <property type="entry name" value="SHORT-CHAIN FATTY ACID TRANSPORTER-RELATED"/>
    <property type="match status" value="1"/>
</dbReference>
<dbReference type="EMBL" id="CP058559">
    <property type="protein sequence ID" value="QNO15780.1"/>
    <property type="molecule type" value="Genomic_DNA"/>
</dbReference>
<proteinExistence type="predicted"/>
<feature type="transmembrane region" description="Helical" evidence="1">
    <location>
        <begin position="95"/>
        <end position="124"/>
    </location>
</feature>
<feature type="transmembrane region" description="Helical" evidence="1">
    <location>
        <begin position="428"/>
        <end position="449"/>
    </location>
</feature>
<name>A0A7G9WAR8_ALKCA</name>
<keyword evidence="3" id="KW-1185">Reference proteome</keyword>
<feature type="transmembrane region" description="Helical" evidence="1">
    <location>
        <begin position="249"/>
        <end position="268"/>
    </location>
</feature>
<dbReference type="RefSeq" id="WP_213166185.1">
    <property type="nucleotide sequence ID" value="NZ_CP058559.1"/>
</dbReference>
<dbReference type="GO" id="GO:0005886">
    <property type="term" value="C:plasma membrane"/>
    <property type="evidence" value="ECO:0007669"/>
    <property type="project" value="TreeGrafter"/>
</dbReference>
<evidence type="ECO:0000313" key="2">
    <source>
        <dbReference type="EMBL" id="QNO15780.1"/>
    </source>
</evidence>
<evidence type="ECO:0000313" key="3">
    <source>
        <dbReference type="Proteomes" id="UP000516160"/>
    </source>
</evidence>
<dbReference type="KEGG" id="acae:HYG86_13910"/>
<reference evidence="2 3" key="1">
    <citation type="submission" date="2020-07" db="EMBL/GenBank/DDBJ databases">
        <title>Alkalicella. sp. LB2 genome.</title>
        <authorList>
            <person name="Postec A."/>
            <person name="Quemeneur M."/>
        </authorList>
    </citation>
    <scope>NUCLEOTIDE SEQUENCE [LARGE SCALE GENOMIC DNA]</scope>
    <source>
        <strain evidence="2 3">LB2</strain>
    </source>
</reference>
<organism evidence="2 3">
    <name type="scientific">Alkalicella caledoniensis</name>
    <dbReference type="NCBI Taxonomy" id="2731377"/>
    <lineage>
        <taxon>Bacteria</taxon>
        <taxon>Bacillati</taxon>
        <taxon>Bacillota</taxon>
        <taxon>Clostridia</taxon>
        <taxon>Eubacteriales</taxon>
        <taxon>Proteinivoracaceae</taxon>
        <taxon>Alkalicella</taxon>
    </lineage>
</organism>
<dbReference type="Proteomes" id="UP000516160">
    <property type="component" value="Chromosome"/>
</dbReference>
<accession>A0A7G9WAR8</accession>
<evidence type="ECO:0000256" key="1">
    <source>
        <dbReference type="SAM" id="Phobius"/>
    </source>
</evidence>
<gene>
    <name evidence="2" type="ORF">HYG86_13910</name>
</gene>
<dbReference type="AlphaFoldDB" id="A0A7G9WAR8"/>
<dbReference type="InterPro" id="IPR006160">
    <property type="entry name" value="SCFA_transpt_AtoE"/>
</dbReference>
<feature type="transmembrane region" description="Helical" evidence="1">
    <location>
        <begin position="274"/>
        <end position="290"/>
    </location>
</feature>
<feature type="transmembrane region" description="Helical" evidence="1">
    <location>
        <begin position="20"/>
        <end position="40"/>
    </location>
</feature>
<keyword evidence="1" id="KW-0812">Transmembrane</keyword>
<keyword evidence="1" id="KW-0472">Membrane</keyword>
<feature type="transmembrane region" description="Helical" evidence="1">
    <location>
        <begin position="52"/>
        <end position="75"/>
    </location>
</feature>
<sequence length="450" mass="47825">MFRKFTNGCVNLVGKYLPDPFLFAVILTILVFAMGIFSTGQTPLDMIGHWSGGFWSLLAFSMQMALVLVTGHTLAQAPIIKKGLRNLAGIPKTPGAAIFAVTLVALIASWINWGFGLVIGALYAKELAKKVKGVDYRLLIASGYSGFVIWHAGFSGSIPLTLATTTADLAGMTRGAVNAAIPTSETIFALFTVVPVLVLIATIPLLNKAMHPKAEDVVSVDPKIFDDEEIEVAAAKADMTPAEKMENSPVLSIAIGLMGLTFIVKHFIDKGFDLNLNVVNFIFLFVGVLLHGTPRRFLNAVTIAAKGTGGIIIQFPFYAGIMGMMTGANVEGVSLAAQMSNFFVNISNTTTFPFFSFISAGIVNFFVPSGGGQWAVQAPIMMPAGAELGVDAAKTAMAIAWGDGWTNMIQPFWALPALGIAGLGAKDIMGYCLVNLIYVGIVVSLFLLIL</sequence>
<feature type="transmembrane region" description="Helical" evidence="1">
    <location>
        <begin position="136"/>
        <end position="154"/>
    </location>
</feature>
<keyword evidence="1" id="KW-1133">Transmembrane helix</keyword>
<feature type="transmembrane region" description="Helical" evidence="1">
    <location>
        <begin position="187"/>
        <end position="206"/>
    </location>
</feature>
<dbReference type="PANTHER" id="PTHR41983:SF2">
    <property type="entry name" value="SHORT-CHAIN FATTY ACID TRANSPORTER-RELATED"/>
    <property type="match status" value="1"/>
</dbReference>